<evidence type="ECO:0000256" key="1">
    <source>
        <dbReference type="PIRSR" id="PIRSR605301-1"/>
    </source>
</evidence>
<dbReference type="EMBL" id="KE123927">
    <property type="protein sequence ID" value="EPB89947.1"/>
    <property type="molecule type" value="Genomic_DNA"/>
</dbReference>
<feature type="binding site" evidence="1">
    <location>
        <position position="93"/>
    </location>
    <ligand>
        <name>Zn(2+)</name>
        <dbReference type="ChEBI" id="CHEBI:29105"/>
    </ligand>
</feature>
<dbReference type="OMA" id="ATCTQMT"/>
<sequence>MTETAVSSHVLRRLYPGRRLEDTFQWPFESLDSLESSFNVQEYLQQLIRLDYSDVQRIIELPENVDDEVWQYEHLRQVCLELSLLVVALETDCTKQHCPEMKADGWLYLCAAHPSTQSCPAIDYIIHTLDGATILLNNSKYFPSRISVPEPSLKHFQSIARRLYRIFAHAYFHHREIYESFEASLEFLNETYLYARFLLLSQTYGLIPPSLVSIPDNEDTSTNQDDEDEEDDYNRNIPNNSSAVLLPRD</sequence>
<keyword evidence="1" id="KW-0862">Zinc</keyword>
<name>S2JN66_MUCC1</name>
<feature type="compositionally biased region" description="Acidic residues" evidence="2">
    <location>
        <begin position="216"/>
        <end position="232"/>
    </location>
</feature>
<feature type="binding site" evidence="1">
    <location>
        <position position="174"/>
    </location>
    <ligand>
        <name>Zn(2+)</name>
        <dbReference type="ChEBI" id="CHEBI:29105"/>
    </ligand>
</feature>
<evidence type="ECO:0008006" key="5">
    <source>
        <dbReference type="Google" id="ProtNLM"/>
    </source>
</evidence>
<accession>S2JN66</accession>
<dbReference type="PANTHER" id="PTHR22599">
    <property type="entry name" value="MPS ONE BINDER KINASE ACTIVATOR-LIKE MOB"/>
    <property type="match status" value="1"/>
</dbReference>
<dbReference type="VEuPathDB" id="FungiDB:HMPREF1544_03196"/>
<organism evidence="3 4">
    <name type="scientific">Mucor circinelloides f. circinelloides (strain 1006PhL)</name>
    <name type="common">Mucormycosis agent</name>
    <name type="synonym">Calyptromyces circinelloides</name>
    <dbReference type="NCBI Taxonomy" id="1220926"/>
    <lineage>
        <taxon>Eukaryota</taxon>
        <taxon>Fungi</taxon>
        <taxon>Fungi incertae sedis</taxon>
        <taxon>Mucoromycota</taxon>
        <taxon>Mucoromycotina</taxon>
        <taxon>Mucoromycetes</taxon>
        <taxon>Mucorales</taxon>
        <taxon>Mucorineae</taxon>
        <taxon>Mucoraceae</taxon>
        <taxon>Mucor</taxon>
    </lineage>
</organism>
<dbReference type="SUPFAM" id="SSF101152">
    <property type="entry name" value="Mob1/phocein"/>
    <property type="match status" value="1"/>
</dbReference>
<reference evidence="4" key="1">
    <citation type="submission" date="2013-05" db="EMBL/GenBank/DDBJ databases">
        <title>The Genome sequence of Mucor circinelloides f. circinelloides 1006PhL.</title>
        <authorList>
            <consortium name="The Broad Institute Genomics Platform"/>
            <person name="Cuomo C."/>
            <person name="Earl A."/>
            <person name="Findley K."/>
            <person name="Lee S.C."/>
            <person name="Walker B."/>
            <person name="Young S."/>
            <person name="Zeng Q."/>
            <person name="Gargeya S."/>
            <person name="Fitzgerald M."/>
            <person name="Haas B."/>
            <person name="Abouelleil A."/>
            <person name="Allen A.W."/>
            <person name="Alvarado L."/>
            <person name="Arachchi H.M."/>
            <person name="Berlin A.M."/>
            <person name="Chapman S.B."/>
            <person name="Gainer-Dewar J."/>
            <person name="Goldberg J."/>
            <person name="Griggs A."/>
            <person name="Gujja S."/>
            <person name="Hansen M."/>
            <person name="Howarth C."/>
            <person name="Imamovic A."/>
            <person name="Ireland A."/>
            <person name="Larimer J."/>
            <person name="McCowan C."/>
            <person name="Murphy C."/>
            <person name="Pearson M."/>
            <person name="Poon T.W."/>
            <person name="Priest M."/>
            <person name="Roberts A."/>
            <person name="Saif S."/>
            <person name="Shea T."/>
            <person name="Sisk P."/>
            <person name="Sykes S."/>
            <person name="Wortman J."/>
            <person name="Nusbaum C."/>
            <person name="Birren B."/>
        </authorList>
    </citation>
    <scope>NUCLEOTIDE SEQUENCE [LARGE SCALE GENOMIC DNA]</scope>
    <source>
        <strain evidence="4">1006PhL</strain>
    </source>
</reference>
<evidence type="ECO:0000313" key="3">
    <source>
        <dbReference type="EMBL" id="EPB89947.1"/>
    </source>
</evidence>
<dbReference type="AlphaFoldDB" id="S2JN66"/>
<dbReference type="InterPro" id="IPR036703">
    <property type="entry name" value="MOB_kinase_act_sf"/>
</dbReference>
<evidence type="ECO:0000313" key="4">
    <source>
        <dbReference type="Proteomes" id="UP000014254"/>
    </source>
</evidence>
<dbReference type="Proteomes" id="UP000014254">
    <property type="component" value="Unassembled WGS sequence"/>
</dbReference>
<dbReference type="SMART" id="SM01388">
    <property type="entry name" value="Mob1_phocein"/>
    <property type="match status" value="1"/>
</dbReference>
<dbReference type="InterPro" id="IPR005301">
    <property type="entry name" value="MOB_kinase_act_fam"/>
</dbReference>
<feature type="binding site" evidence="1">
    <location>
        <position position="169"/>
    </location>
    <ligand>
        <name>Zn(2+)</name>
        <dbReference type="ChEBI" id="CHEBI:29105"/>
    </ligand>
</feature>
<feature type="region of interest" description="Disordered" evidence="2">
    <location>
        <begin position="215"/>
        <end position="249"/>
    </location>
</feature>
<gene>
    <name evidence="3" type="ORF">HMPREF1544_03196</name>
</gene>
<dbReference type="OrthoDB" id="10262609at2759"/>
<keyword evidence="1" id="KW-0479">Metal-binding</keyword>
<dbReference type="eggNOG" id="KOG1852">
    <property type="taxonomic scope" value="Eukaryota"/>
</dbReference>
<keyword evidence="4" id="KW-1185">Reference proteome</keyword>
<evidence type="ECO:0000256" key="2">
    <source>
        <dbReference type="SAM" id="MobiDB-lite"/>
    </source>
</evidence>
<dbReference type="InParanoid" id="S2JN66"/>
<proteinExistence type="predicted"/>
<dbReference type="Gene3D" id="1.20.140.30">
    <property type="entry name" value="MOB kinase activator"/>
    <property type="match status" value="1"/>
</dbReference>
<feature type="binding site" evidence="1">
    <location>
        <position position="98"/>
    </location>
    <ligand>
        <name>Zn(2+)</name>
        <dbReference type="ChEBI" id="CHEBI:29105"/>
    </ligand>
</feature>
<dbReference type="Pfam" id="PF03637">
    <property type="entry name" value="Mob1_phocein"/>
    <property type="match status" value="1"/>
</dbReference>
<protein>
    <recommendedName>
        <fullName evidence="5">Mob1/phocein</fullName>
    </recommendedName>
</protein>
<dbReference type="STRING" id="1220926.S2JN66"/>